<sequence>MRKSIISAVFAALICAGWMMAIPVGPIPIVLQNALAVLAGLLLGPLFGGLSVLLFLIAGAVGLPVFSGGSGGFAVFAGPTGGFLVGYLAAAVVGGFIMKLYREEQRWTLACGIIAVAGLLSFLSIYVFGLLWFKHALSLSWQHTFMKGFVPFILPDLIKLVVVVPITLKLHPIIRRYTE</sequence>
<dbReference type="Pfam" id="PF02632">
    <property type="entry name" value="BioY"/>
    <property type="match status" value="1"/>
</dbReference>
<dbReference type="PANTHER" id="PTHR34295">
    <property type="entry name" value="BIOTIN TRANSPORTER BIOY"/>
    <property type="match status" value="1"/>
</dbReference>
<evidence type="ECO:0000256" key="3">
    <source>
        <dbReference type="SAM" id="Phobius"/>
    </source>
</evidence>
<feature type="transmembrane region" description="Helical" evidence="3">
    <location>
        <begin position="34"/>
        <end position="61"/>
    </location>
</feature>
<feature type="transmembrane region" description="Helical" evidence="3">
    <location>
        <begin position="6"/>
        <end position="27"/>
    </location>
</feature>
<name>A0AA87TEA2_TREMD</name>
<feature type="transmembrane region" description="Helical" evidence="3">
    <location>
        <begin position="73"/>
        <end position="97"/>
    </location>
</feature>
<comment type="similarity">
    <text evidence="1 2">Belongs to the BioY family.</text>
</comment>
<feature type="transmembrane region" description="Helical" evidence="3">
    <location>
        <begin position="145"/>
        <end position="168"/>
    </location>
</feature>
<evidence type="ECO:0000313" key="5">
    <source>
        <dbReference type="Proteomes" id="UP000014634"/>
    </source>
</evidence>
<dbReference type="PANTHER" id="PTHR34295:SF1">
    <property type="entry name" value="BIOTIN TRANSPORTER BIOY"/>
    <property type="match status" value="1"/>
</dbReference>
<reference evidence="4 5" key="1">
    <citation type="submission" date="2013-04" db="EMBL/GenBank/DDBJ databases">
        <title>The Genome Sequence of Treponema medium ATCC 700293.</title>
        <authorList>
            <consortium name="The Broad Institute Genomics Platform"/>
            <person name="Earl A."/>
            <person name="Ward D."/>
            <person name="Feldgarden M."/>
            <person name="Gevers D."/>
            <person name="Leonetti C."/>
            <person name="Blanton J.M."/>
            <person name="Dewhirst F.E."/>
            <person name="Izard J."/>
            <person name="Walker B."/>
            <person name="Young S."/>
            <person name="Zeng Q."/>
            <person name="Gargeya S."/>
            <person name="Fitzgerald M."/>
            <person name="Haas B."/>
            <person name="Abouelleil A."/>
            <person name="Allen A.W."/>
            <person name="Alvarado L."/>
            <person name="Arachchi H.M."/>
            <person name="Berlin A.M."/>
            <person name="Chapman S.B."/>
            <person name="Gainer-Dewar J."/>
            <person name="Goldberg J."/>
            <person name="Griggs A."/>
            <person name="Gujja S."/>
            <person name="Hansen M."/>
            <person name="Howarth C."/>
            <person name="Imamovic A."/>
            <person name="Ireland A."/>
            <person name="Larimer J."/>
            <person name="McCowan C."/>
            <person name="Murphy C."/>
            <person name="Pearson M."/>
            <person name="Poon T.W."/>
            <person name="Priest M."/>
            <person name="Roberts A."/>
            <person name="Saif S."/>
            <person name="Shea T."/>
            <person name="Sisk P."/>
            <person name="Sykes S."/>
            <person name="Wortman J."/>
            <person name="Nusbaum C."/>
            <person name="Birren B."/>
        </authorList>
    </citation>
    <scope>NUCLEOTIDE SEQUENCE [LARGE SCALE GENOMIC DNA]</scope>
    <source>
        <strain evidence="4 5">ATCC 700293</strain>
    </source>
</reference>
<keyword evidence="3" id="KW-0812">Transmembrane</keyword>
<dbReference type="GO" id="GO:0005886">
    <property type="term" value="C:plasma membrane"/>
    <property type="evidence" value="ECO:0007669"/>
    <property type="project" value="UniProtKB-SubCell"/>
</dbReference>
<keyword evidence="2 3" id="KW-0472">Membrane</keyword>
<evidence type="ECO:0000256" key="1">
    <source>
        <dbReference type="ARBA" id="ARBA00010692"/>
    </source>
</evidence>
<evidence type="ECO:0000256" key="2">
    <source>
        <dbReference type="PIRNR" id="PIRNR016661"/>
    </source>
</evidence>
<organism evidence="4 5">
    <name type="scientific">Treponema medium ATCC 700293</name>
    <dbReference type="NCBI Taxonomy" id="1125700"/>
    <lineage>
        <taxon>Bacteria</taxon>
        <taxon>Pseudomonadati</taxon>
        <taxon>Spirochaetota</taxon>
        <taxon>Spirochaetia</taxon>
        <taxon>Spirochaetales</taxon>
        <taxon>Treponemataceae</taxon>
        <taxon>Treponema</taxon>
    </lineage>
</organism>
<dbReference type="InterPro" id="IPR003784">
    <property type="entry name" value="BioY"/>
</dbReference>
<accession>A0AA87TEA2</accession>
<keyword evidence="2" id="KW-0813">Transport</keyword>
<dbReference type="PIRSF" id="PIRSF016661">
    <property type="entry name" value="BioY"/>
    <property type="match status" value="1"/>
</dbReference>
<feature type="transmembrane region" description="Helical" evidence="3">
    <location>
        <begin position="109"/>
        <end position="133"/>
    </location>
</feature>
<comment type="caution">
    <text evidence="4">The sequence shown here is derived from an EMBL/GenBank/DDBJ whole genome shotgun (WGS) entry which is preliminary data.</text>
</comment>
<comment type="subcellular location">
    <subcellularLocation>
        <location evidence="2">Cell membrane</location>
        <topology evidence="2">Multi-pass membrane protein</topology>
    </subcellularLocation>
</comment>
<keyword evidence="2" id="KW-1003">Cell membrane</keyword>
<proteinExistence type="inferred from homology"/>
<protein>
    <recommendedName>
        <fullName evidence="2">Biotin transporter</fullName>
    </recommendedName>
</protein>
<dbReference type="GO" id="GO:0015225">
    <property type="term" value="F:biotin transmembrane transporter activity"/>
    <property type="evidence" value="ECO:0007669"/>
    <property type="project" value="UniProtKB-UniRule"/>
</dbReference>
<gene>
    <name evidence="4" type="ORF">HMPREF9195_01709</name>
</gene>
<dbReference type="RefSeq" id="WP_016523642.1">
    <property type="nucleotide sequence ID" value="NZ_KE332517.1"/>
</dbReference>
<keyword evidence="3" id="KW-1133">Transmembrane helix</keyword>
<evidence type="ECO:0000313" key="4">
    <source>
        <dbReference type="EMBL" id="EPF28018.1"/>
    </source>
</evidence>
<dbReference type="AlphaFoldDB" id="A0AA87TEA2"/>
<dbReference type="Gene3D" id="1.10.1760.20">
    <property type="match status" value="1"/>
</dbReference>
<dbReference type="EMBL" id="ATFE01000013">
    <property type="protein sequence ID" value="EPF28018.1"/>
    <property type="molecule type" value="Genomic_DNA"/>
</dbReference>
<dbReference type="Proteomes" id="UP000014634">
    <property type="component" value="Unassembled WGS sequence"/>
</dbReference>